<accession>A0A369KY12</accession>
<organism evidence="2 3">
    <name type="scientific">Spirobacillus cienkowskii</name>
    <dbReference type="NCBI Taxonomy" id="495820"/>
    <lineage>
        <taxon>Bacteria</taxon>
        <taxon>Pseudomonadati</taxon>
        <taxon>Bdellovibrionota</taxon>
        <taxon>Oligoflexia</taxon>
        <taxon>Silvanigrellales</taxon>
        <taxon>Spirobacillus</taxon>
    </lineage>
</organism>
<dbReference type="EMBL" id="QOVW01000058">
    <property type="protein sequence ID" value="RDB36613.1"/>
    <property type="molecule type" value="Genomic_DNA"/>
</dbReference>
<name>A0A369KY12_9BACT</name>
<sequence>MHLKKILLIVFSLFFCVVIHAQETNEDAEEDEKSFHFFMGGGNEYLKNMRLLNLNNSNYIVNRFITANAFYSLFETDLGSPIIGLGINSSYVNKNDSNFFYNTDLTAGIGFKFDLYQELSIYTVGNFSFGLDNKYKDNQYILPFFTKYSGGLMFLVSYTIAQLIHIGIGGQVYKNYFTVVFQNQTEEKGTFDSGYLMFMIGFSL</sequence>
<gene>
    <name evidence="2" type="ORF">DCC88_04090</name>
</gene>
<evidence type="ECO:0000313" key="2">
    <source>
        <dbReference type="EMBL" id="RDB36613.1"/>
    </source>
</evidence>
<feature type="signal peptide" evidence="1">
    <location>
        <begin position="1"/>
        <end position="21"/>
    </location>
</feature>
<proteinExistence type="predicted"/>
<feature type="chain" id="PRO_5016950956" description="Outer membrane protein beta-barrel domain-containing protein" evidence="1">
    <location>
        <begin position="22"/>
        <end position="204"/>
    </location>
</feature>
<reference evidence="2" key="1">
    <citation type="submission" date="2018-04" db="EMBL/GenBank/DDBJ databases">
        <title>Draft genome sequence of the Candidatus Spirobacillus cienkowskii, a pathogen of freshwater Daphnia species, reconstructed from hemolymph metagenomic reads.</title>
        <authorList>
            <person name="Bresciani L."/>
            <person name="Lemos L.N."/>
            <person name="Wale N."/>
            <person name="Lin J.Y."/>
            <person name="Fernandes G.R."/>
            <person name="Duffy M.A."/>
            <person name="Rodrigues J.M."/>
        </authorList>
    </citation>
    <scope>NUCLEOTIDE SEQUENCE [LARGE SCALE GENOMIC DNA]</scope>
    <source>
        <strain evidence="2">Binning01</strain>
    </source>
</reference>
<protein>
    <recommendedName>
        <fullName evidence="4">Outer membrane protein beta-barrel domain-containing protein</fullName>
    </recommendedName>
</protein>
<keyword evidence="1" id="KW-0732">Signal</keyword>
<evidence type="ECO:0008006" key="4">
    <source>
        <dbReference type="Google" id="ProtNLM"/>
    </source>
</evidence>
<dbReference type="Proteomes" id="UP000253934">
    <property type="component" value="Unassembled WGS sequence"/>
</dbReference>
<keyword evidence="3" id="KW-1185">Reference proteome</keyword>
<dbReference type="AlphaFoldDB" id="A0A369KY12"/>
<comment type="caution">
    <text evidence="2">The sequence shown here is derived from an EMBL/GenBank/DDBJ whole genome shotgun (WGS) entry which is preliminary data.</text>
</comment>
<evidence type="ECO:0000256" key="1">
    <source>
        <dbReference type="SAM" id="SignalP"/>
    </source>
</evidence>
<evidence type="ECO:0000313" key="3">
    <source>
        <dbReference type="Proteomes" id="UP000253934"/>
    </source>
</evidence>